<evidence type="ECO:0000256" key="5">
    <source>
        <dbReference type="ARBA" id="ARBA00022676"/>
    </source>
</evidence>
<keyword evidence="7 15" id="KW-0812">Transmembrane</keyword>
<sequence length="604" mass="66976">MTRATYGTKRDEGEGNLLPCSSRVEAGEETLRHRNNGGMFDLASFGLIRTANPQIIRDIEDMMPKGHRVFPNLINGEAEKSSNKKRHPSEGHLAIVVAVSLLLTLCTAILWYSFIWPWPLEGSNTVDTDVSDATYNQEIQSRIGNLIAIDSDGDGETGFSDEGMEEKDIDINSVLASHPVYESPKVADGDKILDLKGSIYSAPSNDHVNPMLDKLAVAILTTKGTYGKNIPTQMETFLKQLRYFLVIGDHSGMYGGSTAAAEAINRNNAGIARLQHQQGIRALQDLYEAFPDSEWFIVSKDDNYMFLDNIRAFLDDNKYDYNEPLYFGSHSKFQGCATFTQPLNKPSPVIGSLASGVILSHAAVKAIVSKKVVDKCFKKFKSCQHSDVVLGLCLADHNINMTPEPRLSAVALSKIAWPQNGCQEPFSFPHTSSYLMQRIYNSQYSTGLTSSGEKTKWDSHATYAALFSNIYHDIGVFMTDIDNDLPGGDYMHSKCESGSQCQTLCKAEDQCLAWVYDTKLKTCWLKDTLAPKKERQGVISGVLPSRYVCENNPIQKSKKEKTGGSAGSTHSWTDYTGKTKPEKVIAPTKFKGRYNRYGKKRPVV</sequence>
<evidence type="ECO:0000256" key="6">
    <source>
        <dbReference type="ARBA" id="ARBA00022679"/>
    </source>
</evidence>
<comment type="similarity">
    <text evidence="3">Belongs to the glycosyltransferase 31 family. Beta3-Gal-T subfamily.</text>
</comment>
<keyword evidence="13" id="KW-1015">Disulfide bond</keyword>
<dbReference type="InterPro" id="IPR003609">
    <property type="entry name" value="Pan_app"/>
</dbReference>
<evidence type="ECO:0000256" key="2">
    <source>
        <dbReference type="ARBA" id="ARBA00004922"/>
    </source>
</evidence>
<dbReference type="Pfam" id="PF02434">
    <property type="entry name" value="Fringe"/>
    <property type="match status" value="1"/>
</dbReference>
<keyword evidence="9" id="KW-0547">Nucleotide-binding</keyword>
<organism evidence="17 18">
    <name type="scientific">Batrachochytrium salamandrivorans</name>
    <dbReference type="NCBI Taxonomy" id="1357716"/>
    <lineage>
        <taxon>Eukaryota</taxon>
        <taxon>Fungi</taxon>
        <taxon>Fungi incertae sedis</taxon>
        <taxon>Chytridiomycota</taxon>
        <taxon>Chytridiomycota incertae sedis</taxon>
        <taxon>Chytridiomycetes</taxon>
        <taxon>Rhizophydiales</taxon>
        <taxon>Rhizophydiales incertae sedis</taxon>
        <taxon>Batrachochytrium</taxon>
    </lineage>
</organism>
<keyword evidence="10" id="KW-0735">Signal-anchor</keyword>
<dbReference type="CDD" id="cd01100">
    <property type="entry name" value="APPLE_Factor_XI_like"/>
    <property type="match status" value="1"/>
</dbReference>
<evidence type="ECO:0000256" key="3">
    <source>
        <dbReference type="ARBA" id="ARBA00006462"/>
    </source>
</evidence>
<reference evidence="17 18" key="1">
    <citation type="submission" date="2021-02" db="EMBL/GenBank/DDBJ databases">
        <title>Variation within the Batrachochytrium salamandrivorans European outbreak.</title>
        <authorList>
            <person name="Kelly M."/>
            <person name="Pasmans F."/>
            <person name="Shea T.P."/>
            <person name="Munoz J.F."/>
            <person name="Carranza S."/>
            <person name="Cuomo C.A."/>
            <person name="Martel A."/>
        </authorList>
    </citation>
    <scope>NUCLEOTIDE SEQUENCE [LARGE SCALE GENOMIC DNA]</scope>
    <source>
        <strain evidence="17 18">AMFP18/2</strain>
    </source>
</reference>
<protein>
    <recommendedName>
        <fullName evidence="4">N-acetylgalactosaminide beta-1,3-galactosyltransferase</fullName>
        <ecNumber evidence="4">2.4.1.122</ecNumber>
    </recommendedName>
</protein>
<evidence type="ECO:0000256" key="13">
    <source>
        <dbReference type="ARBA" id="ARBA00023157"/>
    </source>
</evidence>
<dbReference type="PANTHER" id="PTHR23033:SF47">
    <property type="entry name" value="APPLE DOMAIN-CONTAINING PROTEIN-RELATED"/>
    <property type="match status" value="1"/>
</dbReference>
<evidence type="ECO:0000256" key="8">
    <source>
        <dbReference type="ARBA" id="ARBA00022737"/>
    </source>
</evidence>
<keyword evidence="18" id="KW-1185">Reference proteome</keyword>
<dbReference type="PANTHER" id="PTHR23033">
    <property type="entry name" value="BETA1,3-GALACTOSYLTRANSFERASE"/>
    <property type="match status" value="1"/>
</dbReference>
<evidence type="ECO:0000313" key="18">
    <source>
        <dbReference type="Proteomes" id="UP001648503"/>
    </source>
</evidence>
<dbReference type="SMART" id="SM00223">
    <property type="entry name" value="APPLE"/>
    <property type="match status" value="1"/>
</dbReference>
<evidence type="ECO:0000256" key="1">
    <source>
        <dbReference type="ARBA" id="ARBA00004606"/>
    </source>
</evidence>
<dbReference type="EMBL" id="JAFCIX010000580">
    <property type="protein sequence ID" value="KAH6585545.1"/>
    <property type="molecule type" value="Genomic_DNA"/>
</dbReference>
<comment type="caution">
    <text evidence="17">The sequence shown here is derived from an EMBL/GenBank/DDBJ whole genome shotgun (WGS) entry which is preliminary data.</text>
</comment>
<dbReference type="Proteomes" id="UP001648503">
    <property type="component" value="Unassembled WGS sequence"/>
</dbReference>
<keyword evidence="12 15" id="KW-0472">Membrane</keyword>
<keyword evidence="11 15" id="KW-1133">Transmembrane helix</keyword>
<evidence type="ECO:0000256" key="9">
    <source>
        <dbReference type="ARBA" id="ARBA00022741"/>
    </source>
</evidence>
<evidence type="ECO:0000256" key="15">
    <source>
        <dbReference type="SAM" id="Phobius"/>
    </source>
</evidence>
<evidence type="ECO:0000256" key="11">
    <source>
        <dbReference type="ARBA" id="ARBA00022989"/>
    </source>
</evidence>
<keyword evidence="5" id="KW-0328">Glycosyltransferase</keyword>
<dbReference type="EC" id="2.4.1.122" evidence="4"/>
<dbReference type="Gene3D" id="3.50.4.10">
    <property type="entry name" value="Hepatocyte Growth Factor"/>
    <property type="match status" value="1"/>
</dbReference>
<accession>A0ABQ8ERZ5</accession>
<gene>
    <name evidence="17" type="ORF">BASA50_001154</name>
</gene>
<keyword evidence="6" id="KW-0808">Transferase</keyword>
<feature type="domain" description="Apple" evidence="16">
    <location>
        <begin position="478"/>
        <end position="545"/>
    </location>
</feature>
<dbReference type="Pfam" id="PF14295">
    <property type="entry name" value="PAN_4"/>
    <property type="match status" value="1"/>
</dbReference>
<feature type="compositionally biased region" description="Polar residues" evidence="14">
    <location>
        <begin position="567"/>
        <end position="576"/>
    </location>
</feature>
<dbReference type="InterPro" id="IPR003378">
    <property type="entry name" value="Fringe-like_glycosylTrfase"/>
</dbReference>
<evidence type="ECO:0000256" key="10">
    <source>
        <dbReference type="ARBA" id="ARBA00022968"/>
    </source>
</evidence>
<comment type="pathway">
    <text evidence="2">Protein modification; protein glycosylation.</text>
</comment>
<evidence type="ECO:0000259" key="16">
    <source>
        <dbReference type="SMART" id="SM00223"/>
    </source>
</evidence>
<evidence type="ECO:0000313" key="17">
    <source>
        <dbReference type="EMBL" id="KAH6585545.1"/>
    </source>
</evidence>
<proteinExistence type="inferred from homology"/>
<dbReference type="Gene3D" id="3.90.550.50">
    <property type="match status" value="1"/>
</dbReference>
<evidence type="ECO:0000256" key="7">
    <source>
        <dbReference type="ARBA" id="ARBA00022692"/>
    </source>
</evidence>
<dbReference type="InterPro" id="IPR026050">
    <property type="entry name" value="C1GALT1/C1GALT1_chp1"/>
</dbReference>
<feature type="transmembrane region" description="Helical" evidence="15">
    <location>
        <begin position="93"/>
        <end position="114"/>
    </location>
</feature>
<keyword evidence="8" id="KW-0677">Repeat</keyword>
<dbReference type="InterPro" id="IPR000177">
    <property type="entry name" value="Apple"/>
</dbReference>
<evidence type="ECO:0000256" key="4">
    <source>
        <dbReference type="ARBA" id="ARBA00012557"/>
    </source>
</evidence>
<evidence type="ECO:0000256" key="12">
    <source>
        <dbReference type="ARBA" id="ARBA00023136"/>
    </source>
</evidence>
<feature type="region of interest" description="Disordered" evidence="14">
    <location>
        <begin position="554"/>
        <end position="587"/>
    </location>
</feature>
<evidence type="ECO:0000256" key="14">
    <source>
        <dbReference type="SAM" id="MobiDB-lite"/>
    </source>
</evidence>
<name>A0ABQ8ERZ5_9FUNG</name>
<comment type="subcellular location">
    <subcellularLocation>
        <location evidence="1">Membrane</location>
        <topology evidence="1">Single-pass type II membrane protein</topology>
    </subcellularLocation>
</comment>